<evidence type="ECO:0000313" key="2">
    <source>
        <dbReference type="Proteomes" id="UP000515860"/>
    </source>
</evidence>
<reference evidence="1 2" key="1">
    <citation type="submission" date="2020-08" db="EMBL/GenBank/DDBJ databases">
        <authorList>
            <person name="Liu C."/>
            <person name="Sun Q."/>
        </authorList>
    </citation>
    <scope>NUCLEOTIDE SEQUENCE [LARGE SCALE GENOMIC DNA]</scope>
    <source>
        <strain evidence="1 2">NSJ-29</strain>
    </source>
</reference>
<dbReference type="EMBL" id="CP060635">
    <property type="protein sequence ID" value="QNM08984.1"/>
    <property type="molecule type" value="Genomic_DNA"/>
</dbReference>
<dbReference type="RefSeq" id="WP_249329057.1">
    <property type="nucleotide sequence ID" value="NZ_CP060635.1"/>
</dbReference>
<accession>A0A7G9GDV2</accession>
<dbReference type="AlphaFoldDB" id="A0A7G9GDV2"/>
<sequence length="370" mass="40674">MGKGQWRLIPGAFGVLCCAAVVVCALSETSVINEFAAGIVDIEIRDSGTGEKQRILPGQKLGGPYRIQNNGNDCFVRARFTLRGVRARVVDCITGMDDMWMEGDDGYYYCREVLKEGAFVNLIDGMKIPETLSQAPEGGSFQLDVEVEAVQSKNFRPDFHAVSPWGEVQILQNEKNGSFQSFTPAEDRSFLIEYKGSSRSMFASEKDFFANFPILMPGDEYRDSAVINNDSGGEVKLYFRSEGTDGLPLPEGIQLEISAEQNGIEQLIYTGCAGGKELAENRLLLTLPEHSEGKLKFQVSVPEKLGNEFSLLSGHVKWVFSTDPAEGMGGEAVKTGDEQEAGLYLTRLGFCLMAALIFKRLHDLLNCRGS</sequence>
<evidence type="ECO:0000313" key="1">
    <source>
        <dbReference type="EMBL" id="QNM08984.1"/>
    </source>
</evidence>
<proteinExistence type="predicted"/>
<name>A0A7G9GDV2_9FIRM</name>
<dbReference type="Proteomes" id="UP000515860">
    <property type="component" value="Chromosome"/>
</dbReference>
<organism evidence="1 2">
    <name type="scientific">Wansuia hejianensis</name>
    <dbReference type="NCBI Taxonomy" id="2763667"/>
    <lineage>
        <taxon>Bacteria</taxon>
        <taxon>Bacillati</taxon>
        <taxon>Bacillota</taxon>
        <taxon>Clostridia</taxon>
        <taxon>Lachnospirales</taxon>
        <taxon>Lachnospiraceae</taxon>
        <taxon>Wansuia</taxon>
    </lineage>
</organism>
<protein>
    <submittedName>
        <fullName evidence="1">Uncharacterized protein</fullName>
    </submittedName>
</protein>
<gene>
    <name evidence="1" type="ORF">H9Q79_01395</name>
</gene>
<dbReference type="KEGG" id="whj:H9Q79_01395"/>
<keyword evidence="2" id="KW-1185">Reference proteome</keyword>